<feature type="transmembrane region" description="Helical" evidence="1">
    <location>
        <begin position="462"/>
        <end position="483"/>
    </location>
</feature>
<organism evidence="2 3">
    <name type="scientific">Coprococcus eutactus</name>
    <dbReference type="NCBI Taxonomy" id="33043"/>
    <lineage>
        <taxon>Bacteria</taxon>
        <taxon>Bacillati</taxon>
        <taxon>Bacillota</taxon>
        <taxon>Clostridia</taxon>
        <taxon>Lachnospirales</taxon>
        <taxon>Lachnospiraceae</taxon>
        <taxon>Coprococcus</taxon>
    </lineage>
</organism>
<evidence type="ECO:0000256" key="1">
    <source>
        <dbReference type="SAM" id="Phobius"/>
    </source>
</evidence>
<feature type="transmembrane region" description="Helical" evidence="1">
    <location>
        <begin position="341"/>
        <end position="358"/>
    </location>
</feature>
<name>A0AAI9K5M5_9FIRM</name>
<accession>A0AAI9K5M5</accession>
<keyword evidence="1" id="KW-0472">Membrane</keyword>
<keyword evidence="1" id="KW-1133">Transmembrane helix</keyword>
<feature type="transmembrane region" description="Helical" evidence="1">
    <location>
        <begin position="520"/>
        <end position="541"/>
    </location>
</feature>
<dbReference type="RefSeq" id="WP_055224303.1">
    <property type="nucleotide sequence ID" value="NZ_BLYL01000011.1"/>
</dbReference>
<dbReference type="Proteomes" id="UP000660047">
    <property type="component" value="Unassembled WGS sequence"/>
</dbReference>
<evidence type="ECO:0008006" key="4">
    <source>
        <dbReference type="Google" id="ProtNLM"/>
    </source>
</evidence>
<reference evidence="2" key="1">
    <citation type="submission" date="2020-06" db="EMBL/GenBank/DDBJ databases">
        <title>Characterization of fructooligosaccharide metabolism and fructooligosaccharide-degrading enzymes in human commensal butyrate producers.</title>
        <authorList>
            <person name="Tanno H."/>
            <person name="Fujii T."/>
            <person name="Hirano K."/>
            <person name="Maeno S."/>
            <person name="Tonozuka T."/>
            <person name="Sakamoto M."/>
            <person name="Ohkuma M."/>
            <person name="Tochio T."/>
            <person name="Endo A."/>
        </authorList>
    </citation>
    <scope>NUCLEOTIDE SEQUENCE</scope>
    <source>
        <strain evidence="2">JCM 31265</strain>
    </source>
</reference>
<keyword evidence="1" id="KW-0812">Transmembrane</keyword>
<comment type="caution">
    <text evidence="2">The sequence shown here is derived from an EMBL/GenBank/DDBJ whole genome shotgun (WGS) entry which is preliminary data.</text>
</comment>
<dbReference type="AlphaFoldDB" id="A0AAI9K5M5"/>
<evidence type="ECO:0000313" key="2">
    <source>
        <dbReference type="EMBL" id="GFO94889.1"/>
    </source>
</evidence>
<evidence type="ECO:0000313" key="3">
    <source>
        <dbReference type="Proteomes" id="UP000660047"/>
    </source>
</evidence>
<feature type="transmembrane region" description="Helical" evidence="1">
    <location>
        <begin position="424"/>
        <end position="450"/>
    </location>
</feature>
<sequence length="563" mass="62882">MIQCAGCGSNLVYDIARKKMYCKACGNEYEPESVDKDEDSEERKLMELTVFICPQCGGEIYSTDESATGFCSYCGAATMLSSRLKSERRPDYVIPFAVTKDMCKASYATVMKRAIYAPNRLKHRRNVQEFRGIYMPYWLCDVDQKGKTAVRATDSYSSGVDTVSHTYNVRCFADNHYENITMDASSLFPDDLSSKVAPFDSADMKPFSMGYLSGFYADLPDVDYGVYRDKIAQVTGDMAYDVMMSKIKHHLCTYDAIGEPEEPLSETMDIKITGAKTGLFPVWLLSYKNGKRIAYAAVNGSTGKVAADIPLDIGKFLLGCLIGVAPLYFLLNLFLTVRPGVLLAFVSAIGALVTMIYCDEMEKIADVETHENDVGFFARHTLNVKKSGGRKKKLQIKKLQIKKLQTKKPQKNTKRKLKNKITSFIKFSCFLEVIQLIACMILFFCLKFGINPLLFNWDIMGKASYVVAVISCLVAIYGAVKGIANVRRVKRKSGVMGLFIAFATILSVVVVLINPVMDKYYYGCVLLVCAATILTLIDLVISHNRMSTRPLPQFEYKGGDHRA</sequence>
<protein>
    <recommendedName>
        <fullName evidence="4">Double zinc ribbon</fullName>
    </recommendedName>
</protein>
<dbReference type="Gene3D" id="2.20.28.30">
    <property type="entry name" value="RNA polymerase ii, chain L"/>
    <property type="match status" value="1"/>
</dbReference>
<feature type="transmembrane region" description="Helical" evidence="1">
    <location>
        <begin position="495"/>
        <end position="514"/>
    </location>
</feature>
<gene>
    <name evidence="2" type="ORF">COEU31_19350</name>
</gene>
<proteinExistence type="predicted"/>
<dbReference type="EMBL" id="BLYL01000011">
    <property type="protein sequence ID" value="GFO94889.1"/>
    <property type="molecule type" value="Genomic_DNA"/>
</dbReference>